<reference evidence="2 3" key="1">
    <citation type="submission" date="2019-03" db="EMBL/GenBank/DDBJ databases">
        <title>Genomic Encyclopedia of Type Strains, Phase IV (KMG-IV): sequencing the most valuable type-strain genomes for metagenomic binning, comparative biology and taxonomic classification.</title>
        <authorList>
            <person name="Goeker M."/>
        </authorList>
    </citation>
    <scope>NUCLEOTIDE SEQUENCE [LARGE SCALE GENOMIC DNA]</scope>
    <source>
        <strain evidence="2 3">DSM 29489</strain>
    </source>
</reference>
<name>A0A4R3K068_9FIRM</name>
<dbReference type="Proteomes" id="UP000295726">
    <property type="component" value="Unassembled WGS sequence"/>
</dbReference>
<comment type="caution">
    <text evidence="2">The sequence shown here is derived from an EMBL/GenBank/DDBJ whole genome shotgun (WGS) entry which is preliminary data.</text>
</comment>
<accession>A0A4R3K068</accession>
<dbReference type="InterPro" id="IPR000073">
    <property type="entry name" value="AB_hydrolase_1"/>
</dbReference>
<dbReference type="InterPro" id="IPR029058">
    <property type="entry name" value="AB_hydrolase_fold"/>
</dbReference>
<evidence type="ECO:0000313" key="2">
    <source>
        <dbReference type="EMBL" id="TCS75074.1"/>
    </source>
</evidence>
<dbReference type="AlphaFoldDB" id="A0A4R3K068"/>
<proteinExistence type="predicted"/>
<protein>
    <submittedName>
        <fullName evidence="2">Pimeloyl-ACP methyl ester carboxylesterase</fullName>
    </submittedName>
</protein>
<feature type="domain" description="AB hydrolase-1" evidence="1">
    <location>
        <begin position="38"/>
        <end position="141"/>
    </location>
</feature>
<evidence type="ECO:0000313" key="3">
    <source>
        <dbReference type="Proteomes" id="UP000295726"/>
    </source>
</evidence>
<dbReference type="RefSeq" id="WP_132383503.1">
    <property type="nucleotide sequence ID" value="NZ_DAIRMY010000053.1"/>
</dbReference>
<gene>
    <name evidence="2" type="ORF">EDD59_13132</name>
</gene>
<dbReference type="SUPFAM" id="SSF53474">
    <property type="entry name" value="alpha/beta-Hydrolases"/>
    <property type="match status" value="1"/>
</dbReference>
<evidence type="ECO:0000259" key="1">
    <source>
        <dbReference type="Pfam" id="PF00561"/>
    </source>
</evidence>
<keyword evidence="3" id="KW-1185">Reference proteome</keyword>
<dbReference type="Gene3D" id="3.40.50.1820">
    <property type="entry name" value="alpha/beta hydrolase"/>
    <property type="match status" value="1"/>
</dbReference>
<dbReference type="Pfam" id="PF00561">
    <property type="entry name" value="Abhydrolase_1"/>
    <property type="match status" value="1"/>
</dbReference>
<dbReference type="EMBL" id="SLZZ01000031">
    <property type="protein sequence ID" value="TCS75074.1"/>
    <property type="molecule type" value="Genomic_DNA"/>
</dbReference>
<organism evidence="2 3">
    <name type="scientific">Muricomes intestini</name>
    <dbReference type="NCBI Taxonomy" id="1796634"/>
    <lineage>
        <taxon>Bacteria</taxon>
        <taxon>Bacillati</taxon>
        <taxon>Bacillota</taxon>
        <taxon>Clostridia</taxon>
        <taxon>Lachnospirales</taxon>
        <taxon>Lachnospiraceae</taxon>
        <taxon>Muricomes</taxon>
    </lineage>
</organism>
<dbReference type="OrthoDB" id="9775557at2"/>
<sequence>MEKETMNIKANGIDFYCETRGSGPLVVLVPDGSNDCGPYDNLAKELSDQFTTLTFDMRGGTRSMDSSPQKVTPSLLGDDLAEIIRIFDKGKATIYGCSSGGQTVLSAGRRHPSLIRNVMVHEAALQADTPLPEAGFSFFENISTFDKYLTGNLNSGDFWGVCNADTAGAIDSAARARIEKNNIFWQQWYLGTVDTDSYSEEDFEKMPPVDFSVGTWTPSWLVYANLATAKRGNCPVTWFNCSHHPEISIPAEYAQYMKRVIAKYL</sequence>